<keyword evidence="3" id="KW-0326">Glycosidase</keyword>
<dbReference type="SUPFAM" id="SSF51445">
    <property type="entry name" value="(Trans)glycosidases"/>
    <property type="match status" value="1"/>
</dbReference>
<gene>
    <name evidence="5" type="ORF">CBF27_01565</name>
</gene>
<dbReference type="Gene3D" id="3.20.20.80">
    <property type="entry name" value="Glycosidases"/>
    <property type="match status" value="1"/>
</dbReference>
<evidence type="ECO:0000313" key="6">
    <source>
        <dbReference type="Proteomes" id="UP000286773"/>
    </source>
</evidence>
<feature type="domain" description="Glycosyl hydrolase family 13 catalytic" evidence="4">
    <location>
        <begin position="11"/>
        <end position="396"/>
    </location>
</feature>
<dbReference type="GO" id="GO:0009313">
    <property type="term" value="P:oligosaccharide catabolic process"/>
    <property type="evidence" value="ECO:0007669"/>
    <property type="project" value="TreeGrafter"/>
</dbReference>
<dbReference type="EMBL" id="NGKC01000001">
    <property type="protein sequence ID" value="RSU14692.1"/>
    <property type="molecule type" value="Genomic_DNA"/>
</dbReference>
<dbReference type="AlphaFoldDB" id="A0A430B3B9"/>
<dbReference type="GO" id="GO:0004556">
    <property type="term" value="F:alpha-amylase activity"/>
    <property type="evidence" value="ECO:0007669"/>
    <property type="project" value="TreeGrafter"/>
</dbReference>
<keyword evidence="2" id="KW-0378">Hydrolase</keyword>
<dbReference type="OrthoDB" id="9805159at2"/>
<dbReference type="PANTHER" id="PTHR10357">
    <property type="entry name" value="ALPHA-AMYLASE FAMILY MEMBER"/>
    <property type="match status" value="1"/>
</dbReference>
<comment type="caution">
    <text evidence="5">The sequence shown here is derived from an EMBL/GenBank/DDBJ whole genome shotgun (WGS) entry which is preliminary data.</text>
</comment>
<keyword evidence="6" id="KW-1185">Reference proteome</keyword>
<dbReference type="Gene3D" id="3.90.400.10">
    <property type="entry name" value="Oligo-1,6-glucosidase, Domain 2"/>
    <property type="match status" value="1"/>
</dbReference>
<evidence type="ECO:0000313" key="5">
    <source>
        <dbReference type="EMBL" id="RSU14692.1"/>
    </source>
</evidence>
<dbReference type="InterPro" id="IPR017853">
    <property type="entry name" value="GH"/>
</dbReference>
<dbReference type="Proteomes" id="UP000286773">
    <property type="component" value="Unassembled WGS sequence"/>
</dbReference>
<sequence length="513" mass="58944">MKWWKKTVFYEIYLPSFFDSNADGIGDLAGVLKKIDYLKSLGVGGIWLTPFYQSPKVDNGYDVSDYYQIDSDYGNFDNWRNLVSYAHQRGIKIIVDMVLNHTSTQHPWFQASRKSRHNPKREWYIWRNEPNNWESFFGGSAWEFDEQTEEYYYHSFSKEQADLNWTNPEVRSEMFRVLDFWIDLGIDGVRLDVINNLSVAIEMPDNPVADSGEQIHKYDVNQKGILSAIRSIKKHLYSKDSELFVVGEVSSDELSVIRKYVGESLLDTTFNFNLGSMEQFSAKKIVDELAAMKELYQDGTLPTLFFNSHDMARSWNRLASGQLDRYLQLAVLVLLNCGIPFLFQGEESGIGDFIPEDVQSIRDIQAMTKYLSEIEKGSSVDSALAQANSVNRDKSRGFMPWEEAAESAPKWIGYGKVNADCCEIVDWYKRLLAIRATYISHQKPLENLTWQDGLISYEIGQLVIYLNFNNQRDCEVMIPPNSKLLLGRGKLEDSGTCCLLSRNGIWIGQKGRN</sequence>
<protein>
    <recommendedName>
        <fullName evidence="4">Glycosyl hydrolase family 13 catalytic domain-containing protein</fullName>
    </recommendedName>
</protein>
<dbReference type="SMART" id="SM00642">
    <property type="entry name" value="Aamy"/>
    <property type="match status" value="1"/>
</dbReference>
<dbReference type="InterPro" id="IPR045857">
    <property type="entry name" value="O16G_dom_2"/>
</dbReference>
<dbReference type="InterPro" id="IPR006047">
    <property type="entry name" value="GH13_cat_dom"/>
</dbReference>
<reference evidence="5 6" key="1">
    <citation type="submission" date="2017-05" db="EMBL/GenBank/DDBJ databases">
        <title>Vagococcus spp. assemblies.</title>
        <authorList>
            <person name="Gulvik C.A."/>
        </authorList>
    </citation>
    <scope>NUCLEOTIDE SEQUENCE [LARGE SCALE GENOMIC DNA]</scope>
    <source>
        <strain evidence="5 6">LMG 24798</strain>
    </source>
</reference>
<evidence type="ECO:0000256" key="2">
    <source>
        <dbReference type="ARBA" id="ARBA00022801"/>
    </source>
</evidence>
<dbReference type="PANTHER" id="PTHR10357:SF179">
    <property type="entry name" value="NEUTRAL AND BASIC AMINO ACID TRANSPORT PROTEIN RBAT"/>
    <property type="match status" value="1"/>
</dbReference>
<dbReference type="RefSeq" id="WP_126811690.1">
    <property type="nucleotide sequence ID" value="NZ_NGKC01000001.1"/>
</dbReference>
<proteinExistence type="inferred from homology"/>
<dbReference type="FunFam" id="3.90.400.10:FF:000002">
    <property type="entry name" value="Sucrose isomerase"/>
    <property type="match status" value="1"/>
</dbReference>
<evidence type="ECO:0000259" key="4">
    <source>
        <dbReference type="SMART" id="SM00642"/>
    </source>
</evidence>
<evidence type="ECO:0000256" key="3">
    <source>
        <dbReference type="ARBA" id="ARBA00023295"/>
    </source>
</evidence>
<dbReference type="Pfam" id="PF00128">
    <property type="entry name" value="Alpha-amylase"/>
    <property type="match status" value="1"/>
</dbReference>
<evidence type="ECO:0000256" key="1">
    <source>
        <dbReference type="ARBA" id="ARBA00008061"/>
    </source>
</evidence>
<organism evidence="5 6">
    <name type="scientific">Vagococcus acidifermentans</name>
    <dbReference type="NCBI Taxonomy" id="564710"/>
    <lineage>
        <taxon>Bacteria</taxon>
        <taxon>Bacillati</taxon>
        <taxon>Bacillota</taxon>
        <taxon>Bacilli</taxon>
        <taxon>Lactobacillales</taxon>
        <taxon>Enterococcaceae</taxon>
        <taxon>Vagococcus</taxon>
    </lineage>
</organism>
<comment type="similarity">
    <text evidence="1">Belongs to the glycosyl hydrolase 13 family.</text>
</comment>
<accession>A0A430B3B9</accession>
<name>A0A430B3B9_9ENTE</name>